<comment type="caution">
    <text evidence="2">The sequence shown here is derived from an EMBL/GenBank/DDBJ whole genome shotgun (WGS) entry which is preliminary data.</text>
</comment>
<feature type="compositionally biased region" description="Low complexity" evidence="1">
    <location>
        <begin position="65"/>
        <end position="78"/>
    </location>
</feature>
<reference evidence="2 3" key="1">
    <citation type="submission" date="2023-08" db="EMBL/GenBank/DDBJ databases">
        <title>Black Yeasts Isolated from many extreme environments.</title>
        <authorList>
            <person name="Coleine C."/>
            <person name="Stajich J.E."/>
            <person name="Selbmann L."/>
        </authorList>
    </citation>
    <scope>NUCLEOTIDE SEQUENCE [LARGE SCALE GENOMIC DNA]</scope>
    <source>
        <strain evidence="2 3">CCFEE 536</strain>
    </source>
</reference>
<name>A0ABR0LT12_9PEZI</name>
<accession>A0ABR0LT12</accession>
<feature type="compositionally biased region" description="Basic and acidic residues" evidence="1">
    <location>
        <begin position="35"/>
        <end position="46"/>
    </location>
</feature>
<dbReference type="EMBL" id="JAVRRA010011392">
    <property type="protein sequence ID" value="KAK5240318.1"/>
    <property type="molecule type" value="Genomic_DNA"/>
</dbReference>
<feature type="compositionally biased region" description="Polar residues" evidence="1">
    <location>
        <begin position="18"/>
        <end position="32"/>
    </location>
</feature>
<proteinExistence type="predicted"/>
<feature type="region of interest" description="Disordered" evidence="1">
    <location>
        <begin position="1"/>
        <end position="119"/>
    </location>
</feature>
<evidence type="ECO:0000313" key="3">
    <source>
        <dbReference type="Proteomes" id="UP001357485"/>
    </source>
</evidence>
<protein>
    <submittedName>
        <fullName evidence="2">Platinum sensitivity protein</fullName>
    </submittedName>
</protein>
<organism evidence="2 3">
    <name type="scientific">Cryomyces antarcticus</name>
    <dbReference type="NCBI Taxonomy" id="329879"/>
    <lineage>
        <taxon>Eukaryota</taxon>
        <taxon>Fungi</taxon>
        <taxon>Dikarya</taxon>
        <taxon>Ascomycota</taxon>
        <taxon>Pezizomycotina</taxon>
        <taxon>Dothideomycetes</taxon>
        <taxon>Dothideomycetes incertae sedis</taxon>
        <taxon>Cryomyces</taxon>
    </lineage>
</organism>
<dbReference type="Proteomes" id="UP001357485">
    <property type="component" value="Unassembled WGS sequence"/>
</dbReference>
<keyword evidence="3" id="KW-1185">Reference proteome</keyword>
<evidence type="ECO:0000256" key="1">
    <source>
        <dbReference type="SAM" id="MobiDB-lite"/>
    </source>
</evidence>
<evidence type="ECO:0000313" key="2">
    <source>
        <dbReference type="EMBL" id="KAK5240318.1"/>
    </source>
</evidence>
<sequence>MDILASPSTPGHEVKGVQSPSPTTQALTVQSPRTPPERLSEKRRREEDEEDELGKMLTHPKRRSSVSSVSSTDSTASAHGHMLRKKKSINAGKDGPPKKIAISLAMKSGGNGANNESGD</sequence>
<gene>
    <name evidence="2" type="primary">PSY2_4</name>
    <name evidence="2" type="ORF">LTR16_010811</name>
</gene>